<evidence type="ECO:0000313" key="1">
    <source>
        <dbReference type="EMBL" id="EHF00272.1"/>
    </source>
</evidence>
<evidence type="ECO:0000313" key="2">
    <source>
        <dbReference type="Proteomes" id="UP000003763"/>
    </source>
</evidence>
<dbReference type="EMBL" id="ADLJ01000006">
    <property type="protein sequence ID" value="EHF00272.1"/>
    <property type="molecule type" value="Genomic_DNA"/>
</dbReference>
<name>G5HE45_9FIRM</name>
<gene>
    <name evidence="1" type="ORF">HMPREF9469_00857</name>
</gene>
<accession>G5HE45</accession>
<organism evidence="1 2">
    <name type="scientific">[Clostridium] citroniae WAL-17108</name>
    <dbReference type="NCBI Taxonomy" id="742733"/>
    <lineage>
        <taxon>Bacteria</taxon>
        <taxon>Bacillati</taxon>
        <taxon>Bacillota</taxon>
        <taxon>Clostridia</taxon>
        <taxon>Lachnospirales</taxon>
        <taxon>Lachnospiraceae</taxon>
        <taxon>Enterocloster</taxon>
    </lineage>
</organism>
<dbReference type="Proteomes" id="UP000003763">
    <property type="component" value="Unassembled WGS sequence"/>
</dbReference>
<dbReference type="PATRIC" id="fig|742733.3.peg.898"/>
<dbReference type="RefSeq" id="WP_007859491.1">
    <property type="nucleotide sequence ID" value="NZ_JH376420.1"/>
</dbReference>
<comment type="caution">
    <text evidence="1">The sequence shown here is derived from an EMBL/GenBank/DDBJ whole genome shotgun (WGS) entry which is preliminary data.</text>
</comment>
<protein>
    <submittedName>
        <fullName evidence="1">Uncharacterized protein</fullName>
    </submittedName>
</protein>
<reference evidence="1 2" key="1">
    <citation type="submission" date="2011-08" db="EMBL/GenBank/DDBJ databases">
        <title>The Genome Sequence of Clostridium citroniae WAL-17108.</title>
        <authorList>
            <consortium name="The Broad Institute Genome Sequencing Platform"/>
            <person name="Earl A."/>
            <person name="Ward D."/>
            <person name="Feldgarden M."/>
            <person name="Gevers D."/>
            <person name="Finegold S.M."/>
            <person name="Summanen P.H."/>
            <person name="Molitoris D.R."/>
            <person name="Vaisanen M.L."/>
            <person name="Daigneault M."/>
            <person name="Allen-Vercoe E."/>
            <person name="Young S.K."/>
            <person name="Zeng Q."/>
            <person name="Gargeya S."/>
            <person name="Fitzgerald M."/>
            <person name="Haas B."/>
            <person name="Abouelleil A."/>
            <person name="Alvarado L."/>
            <person name="Arachchi H.M."/>
            <person name="Berlin A."/>
            <person name="Brown A."/>
            <person name="Chapman S.B."/>
            <person name="Chen Z."/>
            <person name="Dunbar C."/>
            <person name="Freedman E."/>
            <person name="Gearin G."/>
            <person name="Gellesch M."/>
            <person name="Goldberg J."/>
            <person name="Griggs A."/>
            <person name="Gujja S."/>
            <person name="Heiman D."/>
            <person name="Howarth C."/>
            <person name="Larson L."/>
            <person name="Lui A."/>
            <person name="MacDonald P.J.P."/>
            <person name="Montmayeur A."/>
            <person name="Murphy C."/>
            <person name="Neiman D."/>
            <person name="Pearson M."/>
            <person name="Priest M."/>
            <person name="Roberts A."/>
            <person name="Saif S."/>
            <person name="Shea T."/>
            <person name="Shenoy N."/>
            <person name="Sisk P."/>
            <person name="Stolte C."/>
            <person name="Sykes S."/>
            <person name="Wortman J."/>
            <person name="Nusbaum C."/>
            <person name="Birren B."/>
        </authorList>
    </citation>
    <scope>NUCLEOTIDE SEQUENCE [LARGE SCALE GENOMIC DNA]</scope>
    <source>
        <strain evidence="1 2">WAL-17108</strain>
    </source>
</reference>
<proteinExistence type="predicted"/>
<dbReference type="AlphaFoldDB" id="G5HE45"/>
<dbReference type="HOGENOM" id="CLU_3182027_0_0_9"/>
<sequence length="46" mass="5475">MIRKEWFNELLDNLMESMDKSVNNDELIVIYVVMLVLDGMIDEEVK</sequence>